<protein>
    <submittedName>
        <fullName evidence="6">Cobalt ABC transporter permease</fullName>
    </submittedName>
</protein>
<feature type="transmembrane region" description="Helical" evidence="5">
    <location>
        <begin position="50"/>
        <end position="70"/>
    </location>
</feature>
<dbReference type="PANTHER" id="PTHR33514:SF15">
    <property type="entry name" value="COBALT TRANSPORT PROTEIN"/>
    <property type="match status" value="1"/>
</dbReference>
<dbReference type="AlphaFoldDB" id="A0A0A0BX92"/>
<accession>A0A0A0BX92</accession>
<evidence type="ECO:0000313" key="6">
    <source>
        <dbReference type="EMBL" id="KGM11749.1"/>
    </source>
</evidence>
<comment type="caution">
    <text evidence="6">The sequence shown here is derived from an EMBL/GenBank/DDBJ whole genome shotgun (WGS) entry which is preliminary data.</text>
</comment>
<name>A0A0A0BX92_9CELL</name>
<keyword evidence="4 5" id="KW-0472">Membrane</keyword>
<evidence type="ECO:0000256" key="3">
    <source>
        <dbReference type="ARBA" id="ARBA00022989"/>
    </source>
</evidence>
<sequence>MHPLAWWAWALGVAVAVTRTADPWVSGLLVAATVTVVLARRQATPWGRAFTGYLGLAALVVVVRVAFHVLVGIKPPGPVLLDLPRVELPAWAVGVHLLGPVTLTGLLPALWEGLRLAALVLCFGAANALANPRRALRSLPSALHPLSSAVVVAVSVTPQLVRSAQEVRRAQRLRGDEPRGVRGLPALVVPVLTDALDRSLALAASMDSRGYARAVPGTSDARVGALLLGALVAAVLGTYGLLDGTTPTWLGAPVLAVGLAAAVAGGVLAGRRVRRTRYRPDRWGAAE</sequence>
<dbReference type="EMBL" id="AXCY01000015">
    <property type="protein sequence ID" value="KGM11749.1"/>
    <property type="molecule type" value="Genomic_DNA"/>
</dbReference>
<reference evidence="6 7" key="1">
    <citation type="submission" date="2013-08" db="EMBL/GenBank/DDBJ databases">
        <title>Genome sequencing of Cellulomonas carbonis T26.</title>
        <authorList>
            <person name="Chen F."/>
            <person name="Li Y."/>
            <person name="Wang G."/>
        </authorList>
    </citation>
    <scope>NUCLEOTIDE SEQUENCE [LARGE SCALE GENOMIC DNA]</scope>
    <source>
        <strain evidence="6 7">T26</strain>
    </source>
</reference>
<dbReference type="CDD" id="cd16914">
    <property type="entry name" value="EcfT"/>
    <property type="match status" value="1"/>
</dbReference>
<feature type="non-terminal residue" evidence="6">
    <location>
        <position position="287"/>
    </location>
</feature>
<feature type="transmembrane region" description="Helical" evidence="5">
    <location>
        <begin position="248"/>
        <end position="269"/>
    </location>
</feature>
<feature type="transmembrane region" description="Helical" evidence="5">
    <location>
        <begin position="90"/>
        <end position="107"/>
    </location>
</feature>
<dbReference type="OrthoDB" id="5187293at2"/>
<feature type="transmembrane region" description="Helical" evidence="5">
    <location>
        <begin position="26"/>
        <end position="43"/>
    </location>
</feature>
<keyword evidence="7" id="KW-1185">Reference proteome</keyword>
<evidence type="ECO:0000256" key="1">
    <source>
        <dbReference type="ARBA" id="ARBA00004141"/>
    </source>
</evidence>
<evidence type="ECO:0000313" key="7">
    <source>
        <dbReference type="Proteomes" id="UP000029839"/>
    </source>
</evidence>
<dbReference type="PANTHER" id="PTHR33514">
    <property type="entry name" value="PROTEIN ABCI12, CHLOROPLASTIC"/>
    <property type="match status" value="1"/>
</dbReference>
<evidence type="ECO:0000256" key="5">
    <source>
        <dbReference type="SAM" id="Phobius"/>
    </source>
</evidence>
<gene>
    <name evidence="6" type="ORF">N868_07645</name>
</gene>
<dbReference type="RefSeq" id="WP_052425984.1">
    <property type="nucleotide sequence ID" value="NZ_AXCY01000015.1"/>
</dbReference>
<dbReference type="InterPro" id="IPR003339">
    <property type="entry name" value="ABC/ECF_trnsptr_transmembrane"/>
</dbReference>
<organism evidence="6 7">
    <name type="scientific">Cellulomonas carbonis T26</name>
    <dbReference type="NCBI Taxonomy" id="947969"/>
    <lineage>
        <taxon>Bacteria</taxon>
        <taxon>Bacillati</taxon>
        <taxon>Actinomycetota</taxon>
        <taxon>Actinomycetes</taxon>
        <taxon>Micrococcales</taxon>
        <taxon>Cellulomonadaceae</taxon>
        <taxon>Cellulomonas</taxon>
    </lineage>
</organism>
<dbReference type="Pfam" id="PF02361">
    <property type="entry name" value="CbiQ"/>
    <property type="match status" value="1"/>
</dbReference>
<evidence type="ECO:0000256" key="2">
    <source>
        <dbReference type="ARBA" id="ARBA00022692"/>
    </source>
</evidence>
<comment type="subcellular location">
    <subcellularLocation>
        <location evidence="1">Membrane</location>
        <topology evidence="1">Multi-pass membrane protein</topology>
    </subcellularLocation>
</comment>
<proteinExistence type="predicted"/>
<dbReference type="Proteomes" id="UP000029839">
    <property type="component" value="Unassembled WGS sequence"/>
</dbReference>
<keyword evidence="2 5" id="KW-0812">Transmembrane</keyword>
<dbReference type="GO" id="GO:0005886">
    <property type="term" value="C:plasma membrane"/>
    <property type="evidence" value="ECO:0007669"/>
    <property type="project" value="TreeGrafter"/>
</dbReference>
<keyword evidence="3 5" id="KW-1133">Transmembrane helix</keyword>
<reference evidence="6 7" key="2">
    <citation type="journal article" date="2015" name="Stand. Genomic Sci.">
        <title>Draft genome sequence of Cellulomonas carbonis T26(T) and comparative analysis of six Cellulomonas genomes.</title>
        <authorList>
            <person name="Zhuang W."/>
            <person name="Zhang S."/>
            <person name="Xia X."/>
            <person name="Wang G."/>
        </authorList>
    </citation>
    <scope>NUCLEOTIDE SEQUENCE [LARGE SCALE GENOMIC DNA]</scope>
    <source>
        <strain evidence="6 7">T26</strain>
    </source>
</reference>
<evidence type="ECO:0000256" key="4">
    <source>
        <dbReference type="ARBA" id="ARBA00023136"/>
    </source>
</evidence>
<feature type="transmembrane region" description="Helical" evidence="5">
    <location>
        <begin position="223"/>
        <end position="242"/>
    </location>
</feature>